<dbReference type="AlphaFoldDB" id="A0A381PT91"/>
<accession>A0A381PT91</accession>
<dbReference type="EMBL" id="UINC01001071">
    <property type="protein sequence ID" value="SUZ69738.1"/>
    <property type="molecule type" value="Genomic_DNA"/>
</dbReference>
<name>A0A381PT91_9ZZZZ</name>
<organism evidence="1">
    <name type="scientific">marine metagenome</name>
    <dbReference type="NCBI Taxonomy" id="408172"/>
    <lineage>
        <taxon>unclassified sequences</taxon>
        <taxon>metagenomes</taxon>
        <taxon>ecological metagenomes</taxon>
    </lineage>
</organism>
<gene>
    <name evidence="1" type="ORF">METZ01_LOCUS22592</name>
</gene>
<proteinExistence type="predicted"/>
<protein>
    <submittedName>
        <fullName evidence="1">Uncharacterized protein</fullName>
    </submittedName>
</protein>
<sequence>MNRNRQAAIIRDAFNARAHLETLQVSRTQPIDPQLSQDYNRTQVWSSGHVHFEGPIGGDTASTEV</sequence>
<evidence type="ECO:0000313" key="1">
    <source>
        <dbReference type="EMBL" id="SUZ69738.1"/>
    </source>
</evidence>
<reference evidence="1" key="1">
    <citation type="submission" date="2018-05" db="EMBL/GenBank/DDBJ databases">
        <authorList>
            <person name="Lanie J.A."/>
            <person name="Ng W.-L."/>
            <person name="Kazmierczak K.M."/>
            <person name="Andrzejewski T.M."/>
            <person name="Davidsen T.M."/>
            <person name="Wayne K.J."/>
            <person name="Tettelin H."/>
            <person name="Glass J.I."/>
            <person name="Rusch D."/>
            <person name="Podicherti R."/>
            <person name="Tsui H.-C.T."/>
            <person name="Winkler M.E."/>
        </authorList>
    </citation>
    <scope>NUCLEOTIDE SEQUENCE</scope>
</reference>